<evidence type="ECO:0000313" key="3">
    <source>
        <dbReference type="Proteomes" id="UP000324800"/>
    </source>
</evidence>
<keyword evidence="1" id="KW-0812">Transmembrane</keyword>
<keyword evidence="1" id="KW-0472">Membrane</keyword>
<name>A0A5J4WZF3_9EUKA</name>
<evidence type="ECO:0008006" key="4">
    <source>
        <dbReference type="Google" id="ProtNLM"/>
    </source>
</evidence>
<protein>
    <recommendedName>
        <fullName evidence="4">SPRY domain-containing protein</fullName>
    </recommendedName>
</protein>
<dbReference type="Gene3D" id="2.60.120.920">
    <property type="match status" value="1"/>
</dbReference>
<dbReference type="InterPro" id="IPR043136">
    <property type="entry name" value="B30.2/SPRY_sf"/>
</dbReference>
<accession>A0A5J4WZF3</accession>
<dbReference type="Proteomes" id="UP000324800">
    <property type="component" value="Unassembled WGS sequence"/>
</dbReference>
<feature type="transmembrane region" description="Helical" evidence="1">
    <location>
        <begin position="20"/>
        <end position="38"/>
    </location>
</feature>
<evidence type="ECO:0000313" key="2">
    <source>
        <dbReference type="EMBL" id="KAA6399912.1"/>
    </source>
</evidence>
<sequence>MSHQNSSIQTEDNLSIFCDLAVHILSLLTTGGVSVGYVRKQRSFEKENVPFLAQFNVFTGDARSTDRNLTSLEPCIIGDVIGVTIDLEPYDVNSGNEEQSYSFRSNCLPGCIGFFRNGISLGSPFNNLPLSPFLETFFPYVSMEKGGAVLVNYGDVPFRYPVEGDSS</sequence>
<evidence type="ECO:0000256" key="1">
    <source>
        <dbReference type="SAM" id="Phobius"/>
    </source>
</evidence>
<dbReference type="InterPro" id="IPR013320">
    <property type="entry name" value="ConA-like_dom_sf"/>
</dbReference>
<dbReference type="SUPFAM" id="SSF49899">
    <property type="entry name" value="Concanavalin A-like lectins/glucanases"/>
    <property type="match status" value="1"/>
</dbReference>
<comment type="caution">
    <text evidence="2">The sequence shown here is derived from an EMBL/GenBank/DDBJ whole genome shotgun (WGS) entry which is preliminary data.</text>
</comment>
<proteinExistence type="predicted"/>
<dbReference type="EMBL" id="SNRW01000657">
    <property type="protein sequence ID" value="KAA6399912.1"/>
    <property type="molecule type" value="Genomic_DNA"/>
</dbReference>
<gene>
    <name evidence="2" type="ORF">EZS28_004563</name>
</gene>
<reference evidence="2 3" key="1">
    <citation type="submission" date="2019-03" db="EMBL/GenBank/DDBJ databases">
        <title>Single cell metagenomics reveals metabolic interactions within the superorganism composed of flagellate Streblomastix strix and complex community of Bacteroidetes bacteria on its surface.</title>
        <authorList>
            <person name="Treitli S.C."/>
            <person name="Kolisko M."/>
            <person name="Husnik F."/>
            <person name="Keeling P."/>
            <person name="Hampl V."/>
        </authorList>
    </citation>
    <scope>NUCLEOTIDE SEQUENCE [LARGE SCALE GENOMIC DNA]</scope>
    <source>
        <strain evidence="2">ST1C</strain>
    </source>
</reference>
<dbReference type="AlphaFoldDB" id="A0A5J4WZF3"/>
<keyword evidence="1" id="KW-1133">Transmembrane helix</keyword>
<dbReference type="OrthoDB" id="258495at2759"/>
<organism evidence="2 3">
    <name type="scientific">Streblomastix strix</name>
    <dbReference type="NCBI Taxonomy" id="222440"/>
    <lineage>
        <taxon>Eukaryota</taxon>
        <taxon>Metamonada</taxon>
        <taxon>Preaxostyla</taxon>
        <taxon>Oxymonadida</taxon>
        <taxon>Streblomastigidae</taxon>
        <taxon>Streblomastix</taxon>
    </lineage>
</organism>